<dbReference type="InterPro" id="IPR015995">
    <property type="entry name" value="MlrC_N"/>
</dbReference>
<dbReference type="EMBL" id="UINC01124431">
    <property type="protein sequence ID" value="SVD01568.1"/>
    <property type="molecule type" value="Genomic_DNA"/>
</dbReference>
<feature type="non-terminal residue" evidence="2">
    <location>
        <position position="68"/>
    </location>
</feature>
<sequence length="68" mass="7387">MKILIAMMSHETNTFSPVPTPLTRFGAGRQPLEGDVIQQVYENRSSTMAGMLAEASKHDVELVTPIAA</sequence>
<name>A0A382RXC4_9ZZZZ</name>
<reference evidence="2" key="1">
    <citation type="submission" date="2018-05" db="EMBL/GenBank/DDBJ databases">
        <authorList>
            <person name="Lanie J.A."/>
            <person name="Ng W.-L."/>
            <person name="Kazmierczak K.M."/>
            <person name="Andrzejewski T.M."/>
            <person name="Davidsen T.M."/>
            <person name="Wayne K.J."/>
            <person name="Tettelin H."/>
            <person name="Glass J.I."/>
            <person name="Rusch D."/>
            <person name="Podicherti R."/>
            <person name="Tsui H.-C.T."/>
            <person name="Winkler M.E."/>
        </authorList>
    </citation>
    <scope>NUCLEOTIDE SEQUENCE</scope>
</reference>
<evidence type="ECO:0000313" key="2">
    <source>
        <dbReference type="EMBL" id="SVD01568.1"/>
    </source>
</evidence>
<evidence type="ECO:0000259" key="1">
    <source>
        <dbReference type="Pfam" id="PF07364"/>
    </source>
</evidence>
<organism evidence="2">
    <name type="scientific">marine metagenome</name>
    <dbReference type="NCBI Taxonomy" id="408172"/>
    <lineage>
        <taxon>unclassified sequences</taxon>
        <taxon>metagenomes</taxon>
        <taxon>ecological metagenomes</taxon>
    </lineage>
</organism>
<gene>
    <name evidence="2" type="ORF">METZ01_LOCUS354422</name>
</gene>
<accession>A0A382RXC4</accession>
<feature type="domain" description="Microcystin LR degradation protein MlrC N-terminal" evidence="1">
    <location>
        <begin position="2"/>
        <end position="68"/>
    </location>
</feature>
<proteinExistence type="predicted"/>
<dbReference type="AlphaFoldDB" id="A0A382RXC4"/>
<dbReference type="Pfam" id="PF07364">
    <property type="entry name" value="DUF1485"/>
    <property type="match status" value="1"/>
</dbReference>
<protein>
    <recommendedName>
        <fullName evidence="1">Microcystin LR degradation protein MlrC N-terminal domain-containing protein</fullName>
    </recommendedName>
</protein>